<dbReference type="InterPro" id="IPR045886">
    <property type="entry name" value="ThiF/MoeB/HesA"/>
</dbReference>
<dbReference type="Gene3D" id="3.40.250.10">
    <property type="entry name" value="Rhodanese-like domain"/>
    <property type="match status" value="1"/>
</dbReference>
<dbReference type="OrthoDB" id="10261062at2759"/>
<protein>
    <recommendedName>
        <fullName evidence="2">Rhodanese domain-containing protein</fullName>
    </recommendedName>
</protein>
<dbReference type="PANTHER" id="PTHR10953">
    <property type="entry name" value="UBIQUITIN-ACTIVATING ENZYME E1"/>
    <property type="match status" value="1"/>
</dbReference>
<dbReference type="GO" id="GO:0042292">
    <property type="term" value="F:URM1 activating enzyme activity"/>
    <property type="evidence" value="ECO:0007669"/>
    <property type="project" value="TreeGrafter"/>
</dbReference>
<dbReference type="SUPFAM" id="SSF69572">
    <property type="entry name" value="Activating enzymes of the ubiquitin-like proteins"/>
    <property type="match status" value="1"/>
</dbReference>
<dbReference type="PROSITE" id="PS50206">
    <property type="entry name" value="RHODANESE_3"/>
    <property type="match status" value="1"/>
</dbReference>
<gene>
    <name evidence="3" type="ORF">CXG81DRAFT_14943</name>
</gene>
<dbReference type="InterPro" id="IPR000594">
    <property type="entry name" value="ThiF_NAD_FAD-bd"/>
</dbReference>
<dbReference type="InterPro" id="IPR035985">
    <property type="entry name" value="Ubiquitin-activating_enz"/>
</dbReference>
<evidence type="ECO:0000313" key="4">
    <source>
        <dbReference type="Proteomes" id="UP000274922"/>
    </source>
</evidence>
<dbReference type="GO" id="GO:0004792">
    <property type="term" value="F:thiosulfate-cyanide sulfurtransferase activity"/>
    <property type="evidence" value="ECO:0007669"/>
    <property type="project" value="TreeGrafter"/>
</dbReference>
<keyword evidence="4" id="KW-1185">Reference proteome</keyword>
<dbReference type="Pfam" id="PF00899">
    <property type="entry name" value="ThiF"/>
    <property type="match status" value="1"/>
</dbReference>
<dbReference type="GO" id="GO:0005737">
    <property type="term" value="C:cytoplasm"/>
    <property type="evidence" value="ECO:0007669"/>
    <property type="project" value="TreeGrafter"/>
</dbReference>
<organism evidence="3 4">
    <name type="scientific">Caulochytrium protostelioides</name>
    <dbReference type="NCBI Taxonomy" id="1555241"/>
    <lineage>
        <taxon>Eukaryota</taxon>
        <taxon>Fungi</taxon>
        <taxon>Fungi incertae sedis</taxon>
        <taxon>Chytridiomycota</taxon>
        <taxon>Chytridiomycota incertae sedis</taxon>
        <taxon>Chytridiomycetes</taxon>
        <taxon>Caulochytriales</taxon>
        <taxon>Caulochytriaceae</taxon>
        <taxon>Caulochytrium</taxon>
    </lineage>
</organism>
<dbReference type="InterPro" id="IPR001763">
    <property type="entry name" value="Rhodanese-like_dom"/>
</dbReference>
<dbReference type="PANTHER" id="PTHR10953:SF102">
    <property type="entry name" value="ADENYLYLTRANSFERASE AND SULFURTRANSFERASE MOCS3"/>
    <property type="match status" value="1"/>
</dbReference>
<dbReference type="AlphaFoldDB" id="A0A4P9X2R8"/>
<dbReference type="Gene3D" id="3.40.50.720">
    <property type="entry name" value="NAD(P)-binding Rossmann-like Domain"/>
    <property type="match status" value="1"/>
</dbReference>
<dbReference type="GO" id="GO:0016779">
    <property type="term" value="F:nucleotidyltransferase activity"/>
    <property type="evidence" value="ECO:0007669"/>
    <property type="project" value="TreeGrafter"/>
</dbReference>
<feature type="region of interest" description="Disordered" evidence="1">
    <location>
        <begin position="22"/>
        <end position="50"/>
    </location>
</feature>
<accession>A0A4P9X2R8</accession>
<evidence type="ECO:0000256" key="1">
    <source>
        <dbReference type="SAM" id="MobiDB-lite"/>
    </source>
</evidence>
<dbReference type="STRING" id="1555241.A0A4P9X2R8"/>
<dbReference type="Pfam" id="PF00581">
    <property type="entry name" value="Rhodanese"/>
    <property type="match status" value="1"/>
</dbReference>
<dbReference type="CDD" id="cd00757">
    <property type="entry name" value="ThiF_MoeB_HesA_family"/>
    <property type="match status" value="1"/>
</dbReference>
<feature type="domain" description="Rhodanese" evidence="2">
    <location>
        <begin position="459"/>
        <end position="544"/>
    </location>
</feature>
<dbReference type="Proteomes" id="UP000274922">
    <property type="component" value="Unassembled WGS sequence"/>
</dbReference>
<sequence length="546" mass="56827">MPNGASVRVVAPGWRNTRVDAAHDAGQDAEQSAQQDAELDAELDAGRPAPPSWPNAILTGLVLAHAAALACLKGFLPALNDGPTASARPGSLLVLHPPTAQLRFWNTENSEIPAGAKGWIGQTPFEADAPWPSPRRSPRGDGYRVLVVGAGGIGSGCLPAMAQLLAGDPDQDEDAAAVPTLGIVDDDTVALHNLHRQTLHTRGRIGVAKVDSAIAALTELLGPRRQDRVRLVAHRLRLTAANALALFGGYDVVLDASDNAPTRYLISDACVALGLPLVSASAVRWEGHVTIYHGPRPTDAPPPPCYRCLYPVPPPPATMTSCDADGVMGPVPGLIGALAALATWPLLTHGRAPLAGQLAVWDTLAPRVRTVRLRPAAPDCPACAGGQDPGGAAPGRLPAADYAAFCGMAAAAEGTASCGLALVPPAMRVAWEQLLPRHGVAPRPLALATWPAAWPRGGVLDVRPPSEVAVGTLPSAAGLPMECDDGVDDGSPRRAQTMPWTLVCRRGNDSQRAVVALQQLGFTDVKDVPGGLTRWAAVVDPHFPIY</sequence>
<evidence type="ECO:0000313" key="3">
    <source>
        <dbReference type="EMBL" id="RKO99150.1"/>
    </source>
</evidence>
<dbReference type="SUPFAM" id="SSF52821">
    <property type="entry name" value="Rhodanese/Cell cycle control phosphatase"/>
    <property type="match status" value="1"/>
</dbReference>
<dbReference type="EMBL" id="ML014314">
    <property type="protein sequence ID" value="RKO99150.1"/>
    <property type="molecule type" value="Genomic_DNA"/>
</dbReference>
<dbReference type="SMART" id="SM00450">
    <property type="entry name" value="RHOD"/>
    <property type="match status" value="1"/>
</dbReference>
<evidence type="ECO:0000259" key="2">
    <source>
        <dbReference type="PROSITE" id="PS50206"/>
    </source>
</evidence>
<name>A0A4P9X2R8_9FUNG</name>
<reference evidence="4" key="1">
    <citation type="journal article" date="2018" name="Nat. Microbiol.">
        <title>Leveraging single-cell genomics to expand the fungal tree of life.</title>
        <authorList>
            <person name="Ahrendt S.R."/>
            <person name="Quandt C.A."/>
            <person name="Ciobanu D."/>
            <person name="Clum A."/>
            <person name="Salamov A."/>
            <person name="Andreopoulos B."/>
            <person name="Cheng J.F."/>
            <person name="Woyke T."/>
            <person name="Pelin A."/>
            <person name="Henrissat B."/>
            <person name="Reynolds N.K."/>
            <person name="Benny G.L."/>
            <person name="Smith M.E."/>
            <person name="James T.Y."/>
            <person name="Grigoriev I.V."/>
        </authorList>
    </citation>
    <scope>NUCLEOTIDE SEQUENCE [LARGE SCALE GENOMIC DNA]</scope>
    <source>
        <strain evidence="4">ATCC 52028</strain>
    </source>
</reference>
<proteinExistence type="predicted"/>
<dbReference type="InterPro" id="IPR036873">
    <property type="entry name" value="Rhodanese-like_dom_sf"/>
</dbReference>